<sequence>MFSRLDFSLSAVVFSLLVLGVCAGCQLIPLGQTAFHESVAFLWQKRANLGFDTYQIRSVDSSYFPHRLLLKSGQGSHIHVYLEGDGKAWLNRKTYAMTPTVPNPVLLEIMLNDPAPAIYLGRPCYFLDEYPVQDSRCSPYWWTFGRFHPDVVSSVKEVLLQLNPEQPEMTLIGHSGGATLAALLAHQLPNIERVITFAGNLDTDRWTRYHGYAPLTGSTNPFGLGPLPDKIAQYHFVAMEDREILPRWIADYAEMQSRATLIPLDDTEHQCCWPTNWWALMNNAKTRDGSQGIPHDW</sequence>
<dbReference type="AlphaFoldDB" id="A0A1Y0I5C7"/>
<organism evidence="1 2">
    <name type="scientific">Oleiphilus messinensis</name>
    <dbReference type="NCBI Taxonomy" id="141451"/>
    <lineage>
        <taxon>Bacteria</taxon>
        <taxon>Pseudomonadati</taxon>
        <taxon>Pseudomonadota</taxon>
        <taxon>Gammaproteobacteria</taxon>
        <taxon>Oceanospirillales</taxon>
        <taxon>Oleiphilaceae</taxon>
        <taxon>Oleiphilus</taxon>
    </lineage>
</organism>
<dbReference type="KEGG" id="ome:OLMES_1612"/>
<dbReference type="OrthoDB" id="5451115at2"/>
<gene>
    <name evidence="1" type="ORF">OLMES_1612</name>
</gene>
<keyword evidence="2" id="KW-1185">Reference proteome</keyword>
<name>A0A1Y0I5C7_9GAMM</name>
<proteinExistence type="predicted"/>
<dbReference type="SUPFAM" id="SSF53474">
    <property type="entry name" value="alpha/beta-Hydrolases"/>
    <property type="match status" value="1"/>
</dbReference>
<accession>A0A1Y0I5C7</accession>
<protein>
    <submittedName>
        <fullName evidence="1">Poly(3-hydroxybutyrate) depolymerase</fullName>
    </submittedName>
</protein>
<evidence type="ECO:0000313" key="2">
    <source>
        <dbReference type="Proteomes" id="UP000196027"/>
    </source>
</evidence>
<evidence type="ECO:0000313" key="1">
    <source>
        <dbReference type="EMBL" id="ARU55687.1"/>
    </source>
</evidence>
<dbReference type="InterPro" id="IPR029058">
    <property type="entry name" value="AB_hydrolase_fold"/>
</dbReference>
<reference evidence="1 2" key="1">
    <citation type="submission" date="2017-05" db="EMBL/GenBank/DDBJ databases">
        <title>Genomic insights into alkan degradation activity of Oleiphilus messinensis.</title>
        <authorList>
            <person name="Kozyavkin S.A."/>
            <person name="Slesarev A.I."/>
            <person name="Golyshin P.N."/>
            <person name="Korzhenkov A."/>
            <person name="Golyshina O.N."/>
            <person name="Toshchakov S.V."/>
        </authorList>
    </citation>
    <scope>NUCLEOTIDE SEQUENCE [LARGE SCALE GENOMIC DNA]</scope>
    <source>
        <strain evidence="1 2">ME102</strain>
    </source>
</reference>
<dbReference type="RefSeq" id="WP_087460762.1">
    <property type="nucleotide sequence ID" value="NZ_CP021425.1"/>
</dbReference>
<dbReference type="Gene3D" id="3.40.50.1820">
    <property type="entry name" value="alpha/beta hydrolase"/>
    <property type="match status" value="1"/>
</dbReference>
<dbReference type="EMBL" id="CP021425">
    <property type="protein sequence ID" value="ARU55687.1"/>
    <property type="molecule type" value="Genomic_DNA"/>
</dbReference>
<dbReference type="Proteomes" id="UP000196027">
    <property type="component" value="Chromosome"/>
</dbReference>